<evidence type="ECO:0000313" key="3">
    <source>
        <dbReference type="Proteomes" id="UP001222027"/>
    </source>
</evidence>
<comment type="caution">
    <text evidence="2">The sequence shown here is derived from an EMBL/GenBank/DDBJ whole genome shotgun (WGS) entry which is preliminary data.</text>
</comment>
<evidence type="ECO:0000313" key="2">
    <source>
        <dbReference type="EMBL" id="KAJ8468016.1"/>
    </source>
</evidence>
<gene>
    <name evidence="2" type="ORF">OPV22_030568</name>
</gene>
<feature type="compositionally biased region" description="Basic and acidic residues" evidence="1">
    <location>
        <begin position="54"/>
        <end position="69"/>
    </location>
</feature>
<name>A0AAV8P767_ENSVE</name>
<feature type="region of interest" description="Disordered" evidence="1">
    <location>
        <begin position="1"/>
        <end position="24"/>
    </location>
</feature>
<evidence type="ECO:0000256" key="1">
    <source>
        <dbReference type="SAM" id="MobiDB-lite"/>
    </source>
</evidence>
<accession>A0AAV8P767</accession>
<proteinExistence type="predicted"/>
<organism evidence="2 3">
    <name type="scientific">Ensete ventricosum</name>
    <name type="common">Abyssinian banana</name>
    <name type="synonym">Musa ensete</name>
    <dbReference type="NCBI Taxonomy" id="4639"/>
    <lineage>
        <taxon>Eukaryota</taxon>
        <taxon>Viridiplantae</taxon>
        <taxon>Streptophyta</taxon>
        <taxon>Embryophyta</taxon>
        <taxon>Tracheophyta</taxon>
        <taxon>Spermatophyta</taxon>
        <taxon>Magnoliopsida</taxon>
        <taxon>Liliopsida</taxon>
        <taxon>Zingiberales</taxon>
        <taxon>Musaceae</taxon>
        <taxon>Ensete</taxon>
    </lineage>
</organism>
<dbReference type="AlphaFoldDB" id="A0AAV8P767"/>
<dbReference type="Proteomes" id="UP001222027">
    <property type="component" value="Unassembled WGS sequence"/>
</dbReference>
<protein>
    <submittedName>
        <fullName evidence="2">Uncharacterized protein</fullName>
    </submittedName>
</protein>
<feature type="region of interest" description="Disordered" evidence="1">
    <location>
        <begin position="39"/>
        <end position="84"/>
    </location>
</feature>
<dbReference type="EMBL" id="JAQQAF010000008">
    <property type="protein sequence ID" value="KAJ8468016.1"/>
    <property type="molecule type" value="Genomic_DNA"/>
</dbReference>
<sequence length="127" mass="13778">MDITAARRGRGSARGYGRGHRFGSTRVERAQLDLAGFRVSPTTGSRTTGLLRWGEPDDPVRPARARPEPEAPGPVPSELDALPHTGLESCSLAGSRWAIPQEPLVEVTRGKCSLEDGHAIEEVGRRW</sequence>
<keyword evidence="3" id="KW-1185">Reference proteome</keyword>
<reference evidence="2 3" key="1">
    <citation type="submission" date="2022-12" db="EMBL/GenBank/DDBJ databases">
        <title>Chromosome-scale assembly of the Ensete ventricosum genome.</title>
        <authorList>
            <person name="Dussert Y."/>
            <person name="Stocks J."/>
            <person name="Wendawek A."/>
            <person name="Woldeyes F."/>
            <person name="Nichols R.A."/>
            <person name="Borrell J.S."/>
        </authorList>
    </citation>
    <scope>NUCLEOTIDE SEQUENCE [LARGE SCALE GENOMIC DNA]</scope>
    <source>
        <strain evidence="3">cv. Maze</strain>
        <tissue evidence="2">Seeds</tissue>
    </source>
</reference>
<feature type="compositionally biased region" description="Basic residues" evidence="1">
    <location>
        <begin position="7"/>
        <end position="23"/>
    </location>
</feature>